<dbReference type="InterPro" id="IPR011008">
    <property type="entry name" value="Dimeric_a/b-barrel"/>
</dbReference>
<dbReference type="KEGG" id="tah:SU86_001600"/>
<accession>A0A3G1B3I4</accession>
<dbReference type="InterPro" id="IPR007138">
    <property type="entry name" value="ABM_dom"/>
</dbReference>
<dbReference type="AlphaFoldDB" id="A0A3G1B3I4"/>
<dbReference type="EMBL" id="CP011097">
    <property type="protein sequence ID" value="AJZ75296.1"/>
    <property type="molecule type" value="Genomic_DNA"/>
</dbReference>
<evidence type="ECO:0000259" key="1">
    <source>
        <dbReference type="PROSITE" id="PS51725"/>
    </source>
</evidence>
<protein>
    <recommendedName>
        <fullName evidence="1">ABM domain-containing protein</fullName>
    </recommendedName>
</protein>
<organism evidence="2 3">
    <name type="scientific">Candidatus Nitrosotenuis cloacae</name>
    <dbReference type="NCBI Taxonomy" id="1603555"/>
    <lineage>
        <taxon>Archaea</taxon>
        <taxon>Nitrososphaerota</taxon>
        <taxon>Candidatus Nitrosotenuis</taxon>
    </lineage>
</organism>
<dbReference type="Proteomes" id="UP000266745">
    <property type="component" value="Chromosome"/>
</dbReference>
<dbReference type="Pfam" id="PF03992">
    <property type="entry name" value="ABM"/>
    <property type="match status" value="1"/>
</dbReference>
<feature type="domain" description="ABM" evidence="1">
    <location>
        <begin position="2"/>
        <end position="88"/>
    </location>
</feature>
<proteinExistence type="predicted"/>
<dbReference type="GeneID" id="24875075"/>
<gene>
    <name evidence="2" type="ORF">SU86_001600</name>
</gene>
<evidence type="ECO:0000313" key="3">
    <source>
        <dbReference type="Proteomes" id="UP000266745"/>
    </source>
</evidence>
<dbReference type="OrthoDB" id="104933at2157"/>
<reference evidence="2 3" key="1">
    <citation type="journal article" date="2016" name="Sci. Rep.">
        <title>A novel ammonia-oxidizing archaeon from wastewater treatment plant: Its enrichment, physiological and genomic characteristics.</title>
        <authorList>
            <person name="Li Y."/>
            <person name="Ding K."/>
            <person name="Wen X."/>
            <person name="Zhang B."/>
            <person name="Shen B."/>
            <person name="Yang Y."/>
        </authorList>
    </citation>
    <scope>NUCLEOTIDE SEQUENCE [LARGE SCALE GENOMIC DNA]</scope>
    <source>
        <strain evidence="2 3">SAT1</strain>
    </source>
</reference>
<dbReference type="RefSeq" id="WP_048187778.1">
    <property type="nucleotide sequence ID" value="NZ_CP011097.1"/>
</dbReference>
<sequence length="94" mass="11155">MYVAIIEMPLKEEKEEEFKAWIHQTNQTLSKQPGFINRRLAKSEDGKYIIIAEFADKESHHKIHQTPEHHQISMQLMSFLKQGPSRKFYDIISQ</sequence>
<dbReference type="SUPFAM" id="SSF54909">
    <property type="entry name" value="Dimeric alpha+beta barrel"/>
    <property type="match status" value="1"/>
</dbReference>
<evidence type="ECO:0000313" key="2">
    <source>
        <dbReference type="EMBL" id="AJZ75296.1"/>
    </source>
</evidence>
<keyword evidence="3" id="KW-1185">Reference proteome</keyword>
<dbReference type="Gene3D" id="3.30.70.100">
    <property type="match status" value="1"/>
</dbReference>
<dbReference type="PROSITE" id="PS51725">
    <property type="entry name" value="ABM"/>
    <property type="match status" value="1"/>
</dbReference>
<name>A0A3G1B3I4_9ARCH</name>